<dbReference type="EC" id="1.-.-.-" evidence="2"/>
<dbReference type="SUPFAM" id="SSF54909">
    <property type="entry name" value="Dimeric alpha+beta barrel"/>
    <property type="match status" value="1"/>
</dbReference>
<dbReference type="GO" id="GO:0005829">
    <property type="term" value="C:cytosol"/>
    <property type="evidence" value="ECO:0007669"/>
    <property type="project" value="TreeGrafter"/>
</dbReference>
<dbReference type="RefSeq" id="WP_139861525.1">
    <property type="nucleotide sequence ID" value="NZ_CAADFC020000016.1"/>
</dbReference>
<dbReference type="Proteomes" id="UP000328092">
    <property type="component" value="Unassembled WGS sequence"/>
</dbReference>
<dbReference type="AlphaFoldDB" id="A0A508TG29"/>
<dbReference type="PANTHER" id="PTHR33336:SF3">
    <property type="entry name" value="ABM DOMAIN-CONTAINING PROTEIN"/>
    <property type="match status" value="1"/>
</dbReference>
<proteinExistence type="predicted"/>
<dbReference type="OrthoDB" id="287932at2"/>
<evidence type="ECO:0000313" key="2">
    <source>
        <dbReference type="EMBL" id="VIO72687.1"/>
    </source>
</evidence>
<accession>A0A508TG29</accession>
<organism evidence="2 3">
    <name type="scientific">Bradyrhizobium ivorense</name>
    <dbReference type="NCBI Taxonomy" id="2511166"/>
    <lineage>
        <taxon>Bacteria</taxon>
        <taxon>Pseudomonadati</taxon>
        <taxon>Pseudomonadota</taxon>
        <taxon>Alphaproteobacteria</taxon>
        <taxon>Hyphomicrobiales</taxon>
        <taxon>Nitrobacteraceae</taxon>
        <taxon>Bradyrhizobium</taxon>
    </lineage>
</organism>
<dbReference type="InterPro" id="IPR050744">
    <property type="entry name" value="AI-2_Isomerase_LsrG"/>
</dbReference>
<feature type="domain" description="ABM" evidence="1">
    <location>
        <begin position="2"/>
        <end position="99"/>
    </location>
</feature>
<dbReference type="PROSITE" id="PS51725">
    <property type="entry name" value="ABM"/>
    <property type="match status" value="1"/>
</dbReference>
<dbReference type="EMBL" id="CAADFC020000016">
    <property type="protein sequence ID" value="VIO72687.1"/>
    <property type="molecule type" value="Genomic_DNA"/>
</dbReference>
<name>A0A508TG29_9BRAD</name>
<dbReference type="GO" id="GO:0004497">
    <property type="term" value="F:monooxygenase activity"/>
    <property type="evidence" value="ECO:0007669"/>
    <property type="project" value="UniProtKB-KW"/>
</dbReference>
<keyword evidence="2" id="KW-0560">Oxidoreductase</keyword>
<reference evidence="2" key="1">
    <citation type="submission" date="2019-02" db="EMBL/GenBank/DDBJ databases">
        <authorList>
            <person name="Pothier F.J."/>
        </authorList>
    </citation>
    <scope>NUCLEOTIDE SEQUENCE</scope>
    <source>
        <strain evidence="2">CI-1B</strain>
    </source>
</reference>
<dbReference type="PANTHER" id="PTHR33336">
    <property type="entry name" value="QUINOL MONOOXYGENASE YGIN-RELATED"/>
    <property type="match status" value="1"/>
</dbReference>
<dbReference type="Gene3D" id="3.30.70.100">
    <property type="match status" value="1"/>
</dbReference>
<dbReference type="InterPro" id="IPR011008">
    <property type="entry name" value="Dimeric_a/b-barrel"/>
</dbReference>
<dbReference type="InterPro" id="IPR007138">
    <property type="entry name" value="ABM_dom"/>
</dbReference>
<comment type="caution">
    <text evidence="2">The sequence shown here is derived from an EMBL/GenBank/DDBJ whole genome shotgun (WGS) entry which is preliminary data.</text>
</comment>
<dbReference type="Pfam" id="PF03992">
    <property type="entry name" value="ABM"/>
    <property type="match status" value="1"/>
</dbReference>
<sequence>MIQGIVVIVTKPGMRAEVLEIFHRNVPAVHAEAGCIEYTAFTDFQDYGPPQTPYGDDTFIIVEKWESVAALKAHARSPHMAAYAERVKDKLASRTVHLLQPVSR</sequence>
<keyword evidence="2" id="KW-0503">Monooxygenase</keyword>
<evidence type="ECO:0000313" key="3">
    <source>
        <dbReference type="Proteomes" id="UP000328092"/>
    </source>
</evidence>
<keyword evidence="3" id="KW-1185">Reference proteome</keyword>
<gene>
    <name evidence="2" type="primary">ygiN</name>
    <name evidence="2" type="ORF">CI1B_43330</name>
</gene>
<evidence type="ECO:0000259" key="1">
    <source>
        <dbReference type="PROSITE" id="PS51725"/>
    </source>
</evidence>
<protein>
    <submittedName>
        <fullName evidence="2">Quinol monooxygenase YgiN</fullName>
        <ecNumber evidence="2">1.-.-.-</ecNumber>
    </submittedName>
</protein>